<keyword evidence="3" id="KW-1185">Reference proteome</keyword>
<protein>
    <submittedName>
        <fullName evidence="2">Uncharacterized protein</fullName>
    </submittedName>
</protein>
<dbReference type="Proteomes" id="UP000054270">
    <property type="component" value="Unassembled WGS sequence"/>
</dbReference>
<dbReference type="EMBL" id="KN817923">
    <property type="protein sequence ID" value="KJA12764.1"/>
    <property type="molecule type" value="Genomic_DNA"/>
</dbReference>
<sequence>MAARMRKAASKLLPSKPATSNRTNGADETGANETGADETGADETGTHINSTTLENAAASPSHAGTAASKAKSAVGRQPKHLNLKTYKDHSLGDYVESIRRNGTVDSYSTEWNWNTAVPNRAISEQAAKILKNN</sequence>
<feature type="compositionally biased region" description="Polar residues" evidence="1">
    <location>
        <begin position="17"/>
        <end position="26"/>
    </location>
</feature>
<feature type="compositionally biased region" description="Low complexity" evidence="1">
    <location>
        <begin position="56"/>
        <end position="68"/>
    </location>
</feature>
<accession>A0A0D2N0Q8</accession>
<name>A0A0D2N0Q8_HYPSF</name>
<evidence type="ECO:0000256" key="1">
    <source>
        <dbReference type="SAM" id="MobiDB-lite"/>
    </source>
</evidence>
<evidence type="ECO:0000313" key="3">
    <source>
        <dbReference type="Proteomes" id="UP000054270"/>
    </source>
</evidence>
<dbReference type="OrthoDB" id="3269417at2759"/>
<feature type="region of interest" description="Disordered" evidence="1">
    <location>
        <begin position="1"/>
        <end position="81"/>
    </location>
</feature>
<dbReference type="AlphaFoldDB" id="A0A0D2N0Q8"/>
<proteinExistence type="predicted"/>
<reference evidence="3" key="1">
    <citation type="submission" date="2014-04" db="EMBL/GenBank/DDBJ databases">
        <title>Evolutionary Origins and Diversification of the Mycorrhizal Mutualists.</title>
        <authorList>
            <consortium name="DOE Joint Genome Institute"/>
            <consortium name="Mycorrhizal Genomics Consortium"/>
            <person name="Kohler A."/>
            <person name="Kuo A."/>
            <person name="Nagy L.G."/>
            <person name="Floudas D."/>
            <person name="Copeland A."/>
            <person name="Barry K.W."/>
            <person name="Cichocki N."/>
            <person name="Veneault-Fourrey C."/>
            <person name="LaButti K."/>
            <person name="Lindquist E.A."/>
            <person name="Lipzen A."/>
            <person name="Lundell T."/>
            <person name="Morin E."/>
            <person name="Murat C."/>
            <person name="Riley R."/>
            <person name="Ohm R."/>
            <person name="Sun H."/>
            <person name="Tunlid A."/>
            <person name="Henrissat B."/>
            <person name="Grigoriev I.V."/>
            <person name="Hibbett D.S."/>
            <person name="Martin F."/>
        </authorList>
    </citation>
    <scope>NUCLEOTIDE SEQUENCE [LARGE SCALE GENOMIC DNA]</scope>
    <source>
        <strain evidence="3">FD-334 SS-4</strain>
    </source>
</reference>
<organism evidence="2 3">
    <name type="scientific">Hypholoma sublateritium (strain FD-334 SS-4)</name>
    <dbReference type="NCBI Taxonomy" id="945553"/>
    <lineage>
        <taxon>Eukaryota</taxon>
        <taxon>Fungi</taxon>
        <taxon>Dikarya</taxon>
        <taxon>Basidiomycota</taxon>
        <taxon>Agaricomycotina</taxon>
        <taxon>Agaricomycetes</taxon>
        <taxon>Agaricomycetidae</taxon>
        <taxon>Agaricales</taxon>
        <taxon>Agaricineae</taxon>
        <taxon>Strophariaceae</taxon>
        <taxon>Hypholoma</taxon>
    </lineage>
</organism>
<evidence type="ECO:0000313" key="2">
    <source>
        <dbReference type="EMBL" id="KJA12764.1"/>
    </source>
</evidence>
<gene>
    <name evidence="2" type="ORF">HYPSUDRAFT_210144</name>
</gene>